<dbReference type="InterPro" id="IPR016024">
    <property type="entry name" value="ARM-type_fold"/>
</dbReference>
<organism evidence="1 2">
    <name type="scientific">Blattamonas nauphoetae</name>
    <dbReference type="NCBI Taxonomy" id="2049346"/>
    <lineage>
        <taxon>Eukaryota</taxon>
        <taxon>Metamonada</taxon>
        <taxon>Preaxostyla</taxon>
        <taxon>Oxymonadida</taxon>
        <taxon>Blattamonas</taxon>
    </lineage>
</organism>
<accession>A0ABQ9WXD0</accession>
<dbReference type="Proteomes" id="UP001281761">
    <property type="component" value="Unassembled WGS sequence"/>
</dbReference>
<evidence type="ECO:0000313" key="1">
    <source>
        <dbReference type="EMBL" id="KAK2944164.1"/>
    </source>
</evidence>
<gene>
    <name evidence="1" type="ORF">BLNAU_20911</name>
</gene>
<comment type="caution">
    <text evidence="1">The sequence shown here is derived from an EMBL/GenBank/DDBJ whole genome shotgun (WGS) entry which is preliminary data.</text>
</comment>
<name>A0ABQ9WXD0_9EUKA</name>
<keyword evidence="2" id="KW-1185">Reference proteome</keyword>
<evidence type="ECO:0008006" key="3">
    <source>
        <dbReference type="Google" id="ProtNLM"/>
    </source>
</evidence>
<reference evidence="1 2" key="1">
    <citation type="journal article" date="2022" name="bioRxiv">
        <title>Genomics of Preaxostyla Flagellates Illuminates Evolutionary Transitions and the Path Towards Mitochondrial Loss.</title>
        <authorList>
            <person name="Novak L.V.F."/>
            <person name="Treitli S.C."/>
            <person name="Pyrih J."/>
            <person name="Halakuc P."/>
            <person name="Pipaliya S.V."/>
            <person name="Vacek V."/>
            <person name="Brzon O."/>
            <person name="Soukal P."/>
            <person name="Eme L."/>
            <person name="Dacks J.B."/>
            <person name="Karnkowska A."/>
            <person name="Elias M."/>
            <person name="Hampl V."/>
        </authorList>
    </citation>
    <scope>NUCLEOTIDE SEQUENCE [LARGE SCALE GENOMIC DNA]</scope>
    <source>
        <strain evidence="1">NAU3</strain>
        <tissue evidence="1">Gut</tissue>
    </source>
</reference>
<dbReference type="SUPFAM" id="SSF48371">
    <property type="entry name" value="ARM repeat"/>
    <property type="match status" value="1"/>
</dbReference>
<dbReference type="EMBL" id="JARBJD010000311">
    <property type="protein sequence ID" value="KAK2944164.1"/>
    <property type="molecule type" value="Genomic_DNA"/>
</dbReference>
<sequence length="444" mass="50645">MAAFRKLIGKKVASDEEKPMWDEAISALRFIKILLTNATTSNLMILAESQFLLTLYHLLDLWPKGKAGVRKDAPPSAKRSVTDPTNRVVAVVSMCLNIIDQMNSIDAERATTKSLPIFAPHHGKSTVQVYLTRLLDRSRSEAIQMSVMGILANINRGRTEKSSSTISSYIEPFLLHSSVEYFHKGLELVNTYYRTHKNHYQLPLSDKALLSLSRHFNPTFPNLHLLISALTNLTTHSSTISDAVKANIRSSAVSCLEQLRNCRLCTSIIVFATKNSWGRYYAHADSDWIVTSGLTNWIIDFLTRYGNFWYFNGIRELPYQGKAQPLVEAVLECITTLSNEAIRASSPGLYEAFTRLYINRRMEKGFNVTAALHKFFPRRYDTNDALGTAQDIERTGLRDYIEAERQPGYDFQERRQIQQSLDSLHVMNSFQHPTVYFGFRNNYY</sequence>
<evidence type="ECO:0000313" key="2">
    <source>
        <dbReference type="Proteomes" id="UP001281761"/>
    </source>
</evidence>
<proteinExistence type="predicted"/>
<protein>
    <recommendedName>
        <fullName evidence="3">Armadillo-like helical domain-containing protein</fullName>
    </recommendedName>
</protein>